<proteinExistence type="predicted"/>
<dbReference type="AlphaFoldDB" id="A0A3D9HRD2"/>
<keyword evidence="2" id="KW-1185">Reference proteome</keyword>
<gene>
    <name evidence="1" type="ORF">DFP90_10265</name>
</gene>
<dbReference type="OrthoDB" id="5438245at2"/>
<dbReference type="EMBL" id="QRDW01000002">
    <property type="protein sequence ID" value="RED52048.1"/>
    <property type="molecule type" value="Genomic_DNA"/>
</dbReference>
<evidence type="ECO:0000313" key="2">
    <source>
        <dbReference type="Proteomes" id="UP000256845"/>
    </source>
</evidence>
<organism evidence="1 2">
    <name type="scientific">Aestuariispira insulae</name>
    <dbReference type="NCBI Taxonomy" id="1461337"/>
    <lineage>
        <taxon>Bacteria</taxon>
        <taxon>Pseudomonadati</taxon>
        <taxon>Pseudomonadota</taxon>
        <taxon>Alphaproteobacteria</taxon>
        <taxon>Rhodospirillales</taxon>
        <taxon>Kiloniellaceae</taxon>
        <taxon>Aestuariispira</taxon>
    </lineage>
</organism>
<evidence type="ECO:0000313" key="1">
    <source>
        <dbReference type="EMBL" id="RED52048.1"/>
    </source>
</evidence>
<protein>
    <recommendedName>
        <fullName evidence="3">Parallel beta helix pectate lyase-like protein</fullName>
    </recommendedName>
</protein>
<comment type="caution">
    <text evidence="1">The sequence shown here is derived from an EMBL/GenBank/DDBJ whole genome shotgun (WGS) entry which is preliminary data.</text>
</comment>
<accession>A0A3D9HRD2</accession>
<dbReference type="Proteomes" id="UP000256845">
    <property type="component" value="Unassembled WGS sequence"/>
</dbReference>
<dbReference type="RefSeq" id="WP_115935608.1">
    <property type="nucleotide sequence ID" value="NZ_QRDW01000002.1"/>
</dbReference>
<dbReference type="InterPro" id="IPR011050">
    <property type="entry name" value="Pectin_lyase_fold/virulence"/>
</dbReference>
<dbReference type="InterPro" id="IPR012334">
    <property type="entry name" value="Pectin_lyas_fold"/>
</dbReference>
<evidence type="ECO:0008006" key="3">
    <source>
        <dbReference type="Google" id="ProtNLM"/>
    </source>
</evidence>
<dbReference type="Gene3D" id="2.160.20.10">
    <property type="entry name" value="Single-stranded right-handed beta-helix, Pectin lyase-like"/>
    <property type="match status" value="1"/>
</dbReference>
<sequence length="501" mass="56985">MERQVTPETAREVLKNIEPGDHVRFEKGHYKQSLFIRLGNLHEEGAPQTIFDAEKGVVIGAGVSADDFREEGNERSIPDGTPEHSFPGLYPFIDEAHVTIRESRGLEWRGFHFEESWPTHIFLDRVRDVRLVDCHFLDATFAIGATGRETYGIEIEDCSWLQDRVPGRIWRKIPWWRMHGAEGDGYPPVDVKGDWRMFDGDFFRSLNIRGGVAMRRCRIGQAFNAFHMYNDDYEPDVSLDVEIHDCDFFEIRDNVLEAEQACTNWWFHNNRVWNTHKPLSLEIRGGGGLFLFANRFWFDSVQGPQGYDANRGGGMFKFGKKPPKSPMQPSYFFHNSIASRSDYARKGRLAGLQHFNNALRFVRRGTDYSHFIEDLPEIFGNLSADPSLPEYIRDRFAIDWAEYDISFRNDVVFHEAWPGILMDNGYNEIASASSQEPGFADWLTGDFRLSEGSPCRVGSMARSLALPAGGHWTLAGGQDIGALQGEKLTEGPPFKAVGNDG</sequence>
<name>A0A3D9HRD2_9PROT</name>
<reference evidence="1 2" key="1">
    <citation type="submission" date="2018-07" db="EMBL/GenBank/DDBJ databases">
        <title>Genomic Encyclopedia of Type Strains, Phase III (KMG-III): the genomes of soil and plant-associated and newly described type strains.</title>
        <authorList>
            <person name="Whitman W."/>
        </authorList>
    </citation>
    <scope>NUCLEOTIDE SEQUENCE [LARGE SCALE GENOMIC DNA]</scope>
    <source>
        <strain evidence="1 2">CECT 8488</strain>
    </source>
</reference>
<dbReference type="SUPFAM" id="SSF51126">
    <property type="entry name" value="Pectin lyase-like"/>
    <property type="match status" value="1"/>
</dbReference>